<evidence type="ECO:0000313" key="8">
    <source>
        <dbReference type="EMBL" id="GLQ19334.1"/>
    </source>
</evidence>
<reference evidence="8" key="2">
    <citation type="submission" date="2023-01" db="EMBL/GenBank/DDBJ databases">
        <title>Draft genome sequence of Algimonas porphyrae strain NBRC 108216.</title>
        <authorList>
            <person name="Sun Q."/>
            <person name="Mori K."/>
        </authorList>
    </citation>
    <scope>NUCLEOTIDE SEQUENCE</scope>
    <source>
        <strain evidence="8">NBRC 108216</strain>
    </source>
</reference>
<dbReference type="Proteomes" id="UP001161390">
    <property type="component" value="Unassembled WGS sequence"/>
</dbReference>
<comment type="similarity">
    <text evidence="1">Belongs to the thioredoxin family. DsbA subfamily.</text>
</comment>
<sequence>MIRTSILISAAALLAACGNGTATDTTATTNTVATSGDAERTPFERPDDHAIGNPNAAVTVMEFASVTCPACANWHQTVYPDFKAKYVDTGKVRYVFREFLAGAPDLADAGFMIALCANEDDWFKNIKLQFDRQSQILTLAQQGQAREAYVNLAKSSGLSEDEFVQCMANDTLREEYMDRMQSGIDMGVAGTPAFVINGELKRVFTLESIEEQILPLLGEDMPVADAPEQEPAE</sequence>
<organism evidence="8 9">
    <name type="scientific">Algimonas porphyrae</name>
    <dbReference type="NCBI Taxonomy" id="1128113"/>
    <lineage>
        <taxon>Bacteria</taxon>
        <taxon>Pseudomonadati</taxon>
        <taxon>Pseudomonadota</taxon>
        <taxon>Alphaproteobacteria</taxon>
        <taxon>Maricaulales</taxon>
        <taxon>Robiginitomaculaceae</taxon>
        <taxon>Algimonas</taxon>
    </lineage>
</organism>
<dbReference type="Gene3D" id="3.40.30.10">
    <property type="entry name" value="Glutaredoxin"/>
    <property type="match status" value="1"/>
</dbReference>
<keyword evidence="4" id="KW-1015">Disulfide bond</keyword>
<dbReference type="SUPFAM" id="SSF52833">
    <property type="entry name" value="Thioredoxin-like"/>
    <property type="match status" value="1"/>
</dbReference>
<accession>A0ABQ5UY33</accession>
<gene>
    <name evidence="8" type="ORF">GCM10007854_02890</name>
</gene>
<feature type="domain" description="Thioredoxin-like fold" evidence="7">
    <location>
        <begin position="46"/>
        <end position="209"/>
    </location>
</feature>
<dbReference type="InterPro" id="IPR012336">
    <property type="entry name" value="Thioredoxin-like_fold"/>
</dbReference>
<keyword evidence="3" id="KW-0560">Oxidoreductase</keyword>
<feature type="chain" id="PRO_5045945554" description="Thioredoxin-like fold domain-containing protein" evidence="6">
    <location>
        <begin position="23"/>
        <end position="233"/>
    </location>
</feature>
<keyword evidence="9" id="KW-1185">Reference proteome</keyword>
<keyword evidence="2 6" id="KW-0732">Signal</keyword>
<comment type="caution">
    <text evidence="8">The sequence shown here is derived from an EMBL/GenBank/DDBJ whole genome shotgun (WGS) entry which is preliminary data.</text>
</comment>
<keyword evidence="5" id="KW-0676">Redox-active center</keyword>
<evidence type="ECO:0000259" key="7">
    <source>
        <dbReference type="Pfam" id="PF13462"/>
    </source>
</evidence>
<proteinExistence type="inferred from homology"/>
<name>A0ABQ5UY33_9PROT</name>
<evidence type="ECO:0000256" key="4">
    <source>
        <dbReference type="ARBA" id="ARBA00023157"/>
    </source>
</evidence>
<evidence type="ECO:0000256" key="5">
    <source>
        <dbReference type="ARBA" id="ARBA00023284"/>
    </source>
</evidence>
<evidence type="ECO:0000313" key="9">
    <source>
        <dbReference type="Proteomes" id="UP001161390"/>
    </source>
</evidence>
<dbReference type="PROSITE" id="PS51257">
    <property type="entry name" value="PROKAR_LIPOPROTEIN"/>
    <property type="match status" value="1"/>
</dbReference>
<protein>
    <recommendedName>
        <fullName evidence="7">Thioredoxin-like fold domain-containing protein</fullName>
    </recommendedName>
</protein>
<feature type="signal peptide" evidence="6">
    <location>
        <begin position="1"/>
        <end position="22"/>
    </location>
</feature>
<dbReference type="Pfam" id="PF13462">
    <property type="entry name" value="Thioredoxin_4"/>
    <property type="match status" value="1"/>
</dbReference>
<evidence type="ECO:0000256" key="1">
    <source>
        <dbReference type="ARBA" id="ARBA00005791"/>
    </source>
</evidence>
<dbReference type="EMBL" id="BSNJ01000001">
    <property type="protein sequence ID" value="GLQ19334.1"/>
    <property type="molecule type" value="Genomic_DNA"/>
</dbReference>
<evidence type="ECO:0000256" key="3">
    <source>
        <dbReference type="ARBA" id="ARBA00023002"/>
    </source>
</evidence>
<dbReference type="InterPro" id="IPR036249">
    <property type="entry name" value="Thioredoxin-like_sf"/>
</dbReference>
<evidence type="ECO:0000256" key="6">
    <source>
        <dbReference type="SAM" id="SignalP"/>
    </source>
</evidence>
<dbReference type="PANTHER" id="PTHR13887:SF14">
    <property type="entry name" value="DISULFIDE BOND FORMATION PROTEIN D"/>
    <property type="match status" value="1"/>
</dbReference>
<dbReference type="PANTHER" id="PTHR13887">
    <property type="entry name" value="GLUTATHIONE S-TRANSFERASE KAPPA"/>
    <property type="match status" value="1"/>
</dbReference>
<evidence type="ECO:0000256" key="2">
    <source>
        <dbReference type="ARBA" id="ARBA00022729"/>
    </source>
</evidence>
<reference evidence="8" key="1">
    <citation type="journal article" date="2014" name="Int. J. Syst. Evol. Microbiol.">
        <title>Complete genome of a new Firmicutes species belonging to the dominant human colonic microbiota ('Ruminococcus bicirculans') reveals two chromosomes and a selective capacity to utilize plant glucans.</title>
        <authorList>
            <consortium name="NISC Comparative Sequencing Program"/>
            <person name="Wegmann U."/>
            <person name="Louis P."/>
            <person name="Goesmann A."/>
            <person name="Henrissat B."/>
            <person name="Duncan S.H."/>
            <person name="Flint H.J."/>
        </authorList>
    </citation>
    <scope>NUCLEOTIDE SEQUENCE</scope>
    <source>
        <strain evidence="8">NBRC 108216</strain>
    </source>
</reference>